<comment type="caution">
    <text evidence="1">The sequence shown here is derived from an EMBL/GenBank/DDBJ whole genome shotgun (WGS) entry which is preliminary data.</text>
</comment>
<dbReference type="Proteomes" id="UP000625551">
    <property type="component" value="Unassembled WGS sequence"/>
</dbReference>
<dbReference type="EMBL" id="JACXAJ010000001">
    <property type="protein sequence ID" value="MBD1395811.1"/>
    <property type="molecule type" value="Genomic_DNA"/>
</dbReference>
<reference evidence="1 2" key="1">
    <citation type="submission" date="2020-09" db="EMBL/GenBank/DDBJ databases">
        <title>Genome sequencing and assembly of Pontibacter sp.</title>
        <authorList>
            <person name="Chhetri G."/>
        </authorList>
    </citation>
    <scope>NUCLEOTIDE SEQUENCE [LARGE SCALE GENOMIC DNA]</scope>
    <source>
        <strain evidence="1 2">JH31</strain>
    </source>
</reference>
<dbReference type="Pfam" id="PF16248">
    <property type="entry name" value="DUF4905"/>
    <property type="match status" value="1"/>
</dbReference>
<sequence length="262" mass="29992">MWRIRIDTSAGRLALEVRDSDLLLAYFYTLDCQSHTLLKLELAEKHTWWLGLEDARQGMVYLHGYGDRKLGQHKGIRTLSANTGEEQWHRPGLTFYGIEDTGLLAHDAALPEEPLQLLDLRTGEVLQKGISQKMAADRVEAYSRERYSQVGYPILYREGEEYFEQVRDFLAQQLDCEPIKAVEYAETDNGLVISYYVANEKNKLDNFLAVFDLNGFLHLNELLAGGLNGVGSDTFFIFMRSLYFVQNQISLKAYSLNFIVTT</sequence>
<evidence type="ECO:0000313" key="1">
    <source>
        <dbReference type="EMBL" id="MBD1395811.1"/>
    </source>
</evidence>
<proteinExistence type="predicted"/>
<protein>
    <submittedName>
        <fullName evidence="1">DUF4905 domain-containing protein</fullName>
    </submittedName>
</protein>
<organism evidence="1 2">
    <name type="scientific">Pontibacter aquaedesilientis</name>
    <dbReference type="NCBI Taxonomy" id="2766980"/>
    <lineage>
        <taxon>Bacteria</taxon>
        <taxon>Pseudomonadati</taxon>
        <taxon>Bacteroidota</taxon>
        <taxon>Cytophagia</taxon>
        <taxon>Cytophagales</taxon>
        <taxon>Hymenobacteraceae</taxon>
        <taxon>Pontibacter</taxon>
    </lineage>
</organism>
<name>A0ABR7XBX5_9BACT</name>
<accession>A0ABR7XBX5</accession>
<dbReference type="InterPro" id="IPR032595">
    <property type="entry name" value="DUF4905"/>
</dbReference>
<evidence type="ECO:0000313" key="2">
    <source>
        <dbReference type="Proteomes" id="UP000625551"/>
    </source>
</evidence>
<gene>
    <name evidence="1" type="ORF">H9Q13_01425</name>
</gene>
<keyword evidence="2" id="KW-1185">Reference proteome</keyword>